<keyword evidence="8" id="KW-1185">Reference proteome</keyword>
<dbReference type="GO" id="GO:0020037">
    <property type="term" value="F:heme binding"/>
    <property type="evidence" value="ECO:0007669"/>
    <property type="project" value="InterPro"/>
</dbReference>
<keyword evidence="5" id="KW-0732">Signal</keyword>
<feature type="domain" description="Cytochrome c" evidence="6">
    <location>
        <begin position="165"/>
        <end position="281"/>
    </location>
</feature>
<dbReference type="InterPro" id="IPR051459">
    <property type="entry name" value="Cytochrome_c-type_DH"/>
</dbReference>
<comment type="caution">
    <text evidence="7">The sequence shown here is derived from an EMBL/GenBank/DDBJ whole genome shotgun (WGS) entry which is preliminary data.</text>
</comment>
<evidence type="ECO:0000256" key="2">
    <source>
        <dbReference type="ARBA" id="ARBA00022723"/>
    </source>
</evidence>
<dbReference type="PANTHER" id="PTHR35008:SF4">
    <property type="entry name" value="BLL4482 PROTEIN"/>
    <property type="match status" value="1"/>
</dbReference>
<dbReference type="PANTHER" id="PTHR35008">
    <property type="entry name" value="BLL4482 PROTEIN-RELATED"/>
    <property type="match status" value="1"/>
</dbReference>
<evidence type="ECO:0000256" key="5">
    <source>
        <dbReference type="SAM" id="SignalP"/>
    </source>
</evidence>
<protein>
    <submittedName>
        <fullName evidence="7">Mono/diheme cytochrome c family protein</fullName>
    </submittedName>
</protein>
<dbReference type="InterPro" id="IPR009056">
    <property type="entry name" value="Cyt_c-like_dom"/>
</dbReference>
<accession>A0AAE4ATY8</accession>
<sequence length="284" mass="29916">MTSWFVPAAAGFGLLTALVSGAAAETLVERGDYLVNTVMACGNCHTPIGPGGPDMERALSGGLTFDEPPFTVTASNITPDEATGIGAWSDADIKTALVGGIRPDGTPLAPVMPYAFYKVLSPRDLDAIVAYLRSLPAVENQVPTPDYRQIIVAKPFPGADEPIPEAARAGNIETEGFYLTTIAHCMECHTRWTDGHPDPVAGLGAGGREFPGPWGVAVAANITPDPEAGIGAWSDEEIKRAIAEGVRPDGTPLKPPMGYPYYHGMTDADLTAVVAYLRTIPTRQ</sequence>
<dbReference type="SUPFAM" id="SSF46626">
    <property type="entry name" value="Cytochrome c"/>
    <property type="match status" value="2"/>
</dbReference>
<evidence type="ECO:0000259" key="6">
    <source>
        <dbReference type="PROSITE" id="PS51007"/>
    </source>
</evidence>
<dbReference type="RefSeq" id="WP_306886633.1">
    <property type="nucleotide sequence ID" value="NZ_JAUSUL010000003.1"/>
</dbReference>
<evidence type="ECO:0000313" key="8">
    <source>
        <dbReference type="Proteomes" id="UP001229244"/>
    </source>
</evidence>
<dbReference type="InterPro" id="IPR036909">
    <property type="entry name" value="Cyt_c-like_dom_sf"/>
</dbReference>
<name>A0AAE4ATY8_9HYPH</name>
<dbReference type="Pfam" id="PF00034">
    <property type="entry name" value="Cytochrom_C"/>
    <property type="match status" value="1"/>
</dbReference>
<dbReference type="AlphaFoldDB" id="A0AAE4ATY8"/>
<gene>
    <name evidence="7" type="ORF">J2S73_003231</name>
</gene>
<evidence type="ECO:0000313" key="7">
    <source>
        <dbReference type="EMBL" id="MDQ0316755.1"/>
    </source>
</evidence>
<dbReference type="GO" id="GO:0046872">
    <property type="term" value="F:metal ion binding"/>
    <property type="evidence" value="ECO:0007669"/>
    <property type="project" value="UniProtKB-KW"/>
</dbReference>
<keyword evidence="2 4" id="KW-0479">Metal-binding</keyword>
<reference evidence="7" key="1">
    <citation type="submission" date="2023-07" db="EMBL/GenBank/DDBJ databases">
        <title>Genomic Encyclopedia of Type Strains, Phase IV (KMG-IV): sequencing the most valuable type-strain genomes for metagenomic binning, comparative biology and taxonomic classification.</title>
        <authorList>
            <person name="Goeker M."/>
        </authorList>
    </citation>
    <scope>NUCLEOTIDE SEQUENCE</scope>
    <source>
        <strain evidence="7">DSM 21202</strain>
    </source>
</reference>
<dbReference type="Gene3D" id="1.10.760.10">
    <property type="entry name" value="Cytochrome c-like domain"/>
    <property type="match status" value="2"/>
</dbReference>
<dbReference type="EMBL" id="JAUSUL010000003">
    <property type="protein sequence ID" value="MDQ0316755.1"/>
    <property type="molecule type" value="Genomic_DNA"/>
</dbReference>
<dbReference type="PROSITE" id="PS51007">
    <property type="entry name" value="CYTC"/>
    <property type="match status" value="2"/>
</dbReference>
<feature type="chain" id="PRO_5042077621" evidence="5">
    <location>
        <begin position="23"/>
        <end position="284"/>
    </location>
</feature>
<evidence type="ECO:0000256" key="4">
    <source>
        <dbReference type="PROSITE-ProRule" id="PRU00433"/>
    </source>
</evidence>
<keyword evidence="1 4" id="KW-0349">Heme</keyword>
<proteinExistence type="predicted"/>
<evidence type="ECO:0000256" key="1">
    <source>
        <dbReference type="ARBA" id="ARBA00022617"/>
    </source>
</evidence>
<keyword evidence="3 4" id="KW-0408">Iron</keyword>
<dbReference type="Proteomes" id="UP001229244">
    <property type="component" value="Unassembled WGS sequence"/>
</dbReference>
<evidence type="ECO:0000256" key="3">
    <source>
        <dbReference type="ARBA" id="ARBA00023004"/>
    </source>
</evidence>
<feature type="signal peptide" evidence="5">
    <location>
        <begin position="1"/>
        <end position="22"/>
    </location>
</feature>
<organism evidence="7 8">
    <name type="scientific">Amorphus orientalis</name>
    <dbReference type="NCBI Taxonomy" id="649198"/>
    <lineage>
        <taxon>Bacteria</taxon>
        <taxon>Pseudomonadati</taxon>
        <taxon>Pseudomonadota</taxon>
        <taxon>Alphaproteobacteria</taxon>
        <taxon>Hyphomicrobiales</taxon>
        <taxon>Amorphaceae</taxon>
        <taxon>Amorphus</taxon>
    </lineage>
</organism>
<feature type="domain" description="Cytochrome c" evidence="6">
    <location>
        <begin position="26"/>
        <end position="136"/>
    </location>
</feature>
<dbReference type="GO" id="GO:0009055">
    <property type="term" value="F:electron transfer activity"/>
    <property type="evidence" value="ECO:0007669"/>
    <property type="project" value="InterPro"/>
</dbReference>